<proteinExistence type="predicted"/>
<organism evidence="2 4">
    <name type="scientific">Enterococcus faecium</name>
    <name type="common">Streptococcus faecium</name>
    <dbReference type="NCBI Taxonomy" id="1352"/>
    <lineage>
        <taxon>Bacteria</taxon>
        <taxon>Bacillati</taxon>
        <taxon>Bacillota</taxon>
        <taxon>Bacilli</taxon>
        <taxon>Lactobacillales</taxon>
        <taxon>Enterococcaceae</taxon>
        <taxon>Enterococcus</taxon>
    </lineage>
</organism>
<dbReference type="PANTHER" id="PTHR37422">
    <property type="entry name" value="TEICHURONIC ACID BIOSYNTHESIS PROTEIN TUAE"/>
    <property type="match status" value="1"/>
</dbReference>
<keyword evidence="1" id="KW-0812">Transmembrane</keyword>
<keyword evidence="1" id="KW-1133">Transmembrane helix</keyword>
<name>A0A132P8F4_ENTFC</name>
<feature type="transmembrane region" description="Helical" evidence="1">
    <location>
        <begin position="62"/>
        <end position="81"/>
    </location>
</feature>
<comment type="caution">
    <text evidence="2">The sequence shown here is derived from an EMBL/GenBank/DDBJ whole genome shotgun (WGS) entry which is preliminary data.</text>
</comment>
<dbReference type="Proteomes" id="UP000070452">
    <property type="component" value="Unassembled WGS sequence"/>
</dbReference>
<keyword evidence="1" id="KW-0472">Membrane</keyword>
<feature type="transmembrane region" description="Helical" evidence="1">
    <location>
        <begin position="160"/>
        <end position="185"/>
    </location>
</feature>
<reference evidence="2 4" key="1">
    <citation type="submission" date="2016-01" db="EMBL/GenBank/DDBJ databases">
        <title>Molecular Mechanisms for transfer of large genomic segments between Enterococcus faecium strains.</title>
        <authorList>
            <person name="Garcia-Solache M.A."/>
            <person name="Lebreton F."/>
            <person name="Mclaughlin R.E."/>
            <person name="Whiteaker J.D."/>
            <person name="Gilmore M.S."/>
            <person name="Rice L.B."/>
        </authorList>
    </citation>
    <scope>NUCLEOTIDE SEQUENCE [LARGE SCALE GENOMIC DNA]</scope>
    <source>
        <strain evidence="2 4">D344RRF x C68</strain>
    </source>
</reference>
<reference evidence="3 5" key="2">
    <citation type="submission" date="2016-04" db="EMBL/GenBank/DDBJ databases">
        <authorList>
            <person name="Millard A."/>
        </authorList>
    </citation>
    <scope>NUCLEOTIDE SEQUENCE [LARGE SCALE GENOMIC DNA]</scope>
    <source>
        <strain evidence="3">Isolate 22</strain>
    </source>
</reference>
<evidence type="ECO:0000313" key="3">
    <source>
        <dbReference type="EMBL" id="SAM53697.1"/>
    </source>
</evidence>
<dbReference type="EMBL" id="FKLM01000097">
    <property type="protein sequence ID" value="SAM53697.1"/>
    <property type="molecule type" value="Genomic_DNA"/>
</dbReference>
<feature type="transmembrane region" description="Helical" evidence="1">
    <location>
        <begin position="381"/>
        <end position="401"/>
    </location>
</feature>
<evidence type="ECO:0008006" key="6">
    <source>
        <dbReference type="Google" id="ProtNLM"/>
    </source>
</evidence>
<feature type="transmembrane region" description="Helical" evidence="1">
    <location>
        <begin position="93"/>
        <end position="113"/>
    </location>
</feature>
<dbReference type="RefSeq" id="WP_002317854.1">
    <property type="nucleotide sequence ID" value="NZ_AP022341.1"/>
</dbReference>
<accession>A0A132P8F4</accession>
<evidence type="ECO:0000313" key="5">
    <source>
        <dbReference type="Proteomes" id="UP000183509"/>
    </source>
</evidence>
<dbReference type="PANTHER" id="PTHR37422:SF21">
    <property type="entry name" value="EXOQ-LIKE PROTEIN"/>
    <property type="match status" value="1"/>
</dbReference>
<evidence type="ECO:0000256" key="1">
    <source>
        <dbReference type="SAM" id="Phobius"/>
    </source>
</evidence>
<dbReference type="Proteomes" id="UP000183509">
    <property type="component" value="Unassembled WGS sequence"/>
</dbReference>
<feature type="transmembrane region" description="Helical" evidence="1">
    <location>
        <begin position="36"/>
        <end position="56"/>
    </location>
</feature>
<protein>
    <recommendedName>
        <fullName evidence="6">O-antigen ligase domain-containing protein</fullName>
    </recommendedName>
</protein>
<feature type="transmembrane region" description="Helical" evidence="1">
    <location>
        <begin position="242"/>
        <end position="263"/>
    </location>
</feature>
<feature type="transmembrane region" description="Helical" evidence="1">
    <location>
        <begin position="197"/>
        <end position="230"/>
    </location>
</feature>
<feature type="transmembrane region" description="Helical" evidence="1">
    <location>
        <begin position="356"/>
        <end position="375"/>
    </location>
</feature>
<feature type="transmembrane region" description="Helical" evidence="1">
    <location>
        <begin position="6"/>
        <end position="24"/>
    </location>
</feature>
<dbReference type="InterPro" id="IPR051533">
    <property type="entry name" value="WaaL-like"/>
</dbReference>
<evidence type="ECO:0000313" key="4">
    <source>
        <dbReference type="Proteomes" id="UP000070452"/>
    </source>
</evidence>
<feature type="transmembrane region" description="Helical" evidence="1">
    <location>
        <begin position="324"/>
        <end position="344"/>
    </location>
</feature>
<gene>
    <name evidence="2" type="ORF">AWT83_09100</name>
    <name evidence="3" type="ORF">DTPHA_602858</name>
</gene>
<evidence type="ECO:0000313" key="2">
    <source>
        <dbReference type="EMBL" id="KWX18615.1"/>
    </source>
</evidence>
<dbReference type="AlphaFoldDB" id="A0A132P8F4"/>
<sequence length="411" mass="46498">MQISKWKIIQFLMVFLMIISSSILKPLGGWLGETMNVRLVTVILAIVCLLIASLPAFRKNRYLNFCTLLICVVIIAAYIYSDKTIWVKSRESMSLYYVLLAYPLFCTLINQAWNLDSMLNTICGVTFLSYILRTSISLIQKFSGVLLYENIYRECAPENWYRGGFLRINPPCFTIIIIPIALYMIERQVVARRKVKYYLLIASALAYSAVIHGSRSVLVYQIIVLGCYILFKKGSSKRKIAMWVLAGLLVVIFINSTMFSTFVETFTNSTGEYAGSAESRFASVWFFIPKFLQSPLFGTGILTGEEFTFILPGGVRGHLSDIGFFYTITQYGVGILIFDILFIIKGFKTALLASKVGMTGYQYLAFGITLNVLLTGINIDWFYPIFTPAIPVCLAVIEYIYQECRSVANIE</sequence>
<dbReference type="EMBL" id="LRHK01000001">
    <property type="protein sequence ID" value="KWX18615.1"/>
    <property type="molecule type" value="Genomic_DNA"/>
</dbReference>